<feature type="domain" description="PhnB-like" evidence="1">
    <location>
        <begin position="8"/>
        <end position="129"/>
    </location>
</feature>
<evidence type="ECO:0000313" key="2">
    <source>
        <dbReference type="EMBL" id="AXY75093.1"/>
    </source>
</evidence>
<dbReference type="PANTHER" id="PTHR33990">
    <property type="entry name" value="PROTEIN YJDN-RELATED"/>
    <property type="match status" value="1"/>
</dbReference>
<proteinExistence type="predicted"/>
<dbReference type="PANTHER" id="PTHR33990:SF1">
    <property type="entry name" value="PROTEIN YJDN"/>
    <property type="match status" value="1"/>
</dbReference>
<dbReference type="InterPro" id="IPR028973">
    <property type="entry name" value="PhnB-like"/>
</dbReference>
<dbReference type="Proteomes" id="UP000263900">
    <property type="component" value="Chromosome"/>
</dbReference>
<dbReference type="RefSeq" id="WP_119050975.1">
    <property type="nucleotide sequence ID" value="NZ_CP032157.1"/>
</dbReference>
<organism evidence="2 3">
    <name type="scientific">Paraflavitalea soli</name>
    <dbReference type="NCBI Taxonomy" id="2315862"/>
    <lineage>
        <taxon>Bacteria</taxon>
        <taxon>Pseudomonadati</taxon>
        <taxon>Bacteroidota</taxon>
        <taxon>Chitinophagia</taxon>
        <taxon>Chitinophagales</taxon>
        <taxon>Chitinophagaceae</taxon>
        <taxon>Paraflavitalea</taxon>
    </lineage>
</organism>
<dbReference type="SUPFAM" id="SSF54593">
    <property type="entry name" value="Glyoxalase/Bleomycin resistance protein/Dihydroxybiphenyl dioxygenase"/>
    <property type="match status" value="1"/>
</dbReference>
<dbReference type="CDD" id="cd06588">
    <property type="entry name" value="PhnB_like"/>
    <property type="match status" value="1"/>
</dbReference>
<dbReference type="AlphaFoldDB" id="A0A3B7MP46"/>
<protein>
    <submittedName>
        <fullName evidence="2">VOC family protein</fullName>
    </submittedName>
</protein>
<dbReference type="KEGG" id="pseg:D3H65_14375"/>
<dbReference type="Pfam" id="PF06983">
    <property type="entry name" value="3-dmu-9_3-mt"/>
    <property type="match status" value="1"/>
</dbReference>
<evidence type="ECO:0000313" key="3">
    <source>
        <dbReference type="Proteomes" id="UP000263900"/>
    </source>
</evidence>
<name>A0A3B7MP46_9BACT</name>
<keyword evidence="3" id="KW-1185">Reference proteome</keyword>
<reference evidence="2 3" key="1">
    <citation type="submission" date="2018-09" db="EMBL/GenBank/DDBJ databases">
        <title>Genome sequencing of strain 6GH32-13.</title>
        <authorList>
            <person name="Weon H.-Y."/>
            <person name="Heo J."/>
            <person name="Kwon S.-W."/>
        </authorList>
    </citation>
    <scope>NUCLEOTIDE SEQUENCE [LARGE SCALE GENOMIC DNA]</scope>
    <source>
        <strain evidence="2 3">5GH32-13</strain>
    </source>
</reference>
<dbReference type="InterPro" id="IPR029068">
    <property type="entry name" value="Glyas_Bleomycin-R_OHBP_Dase"/>
</dbReference>
<gene>
    <name evidence="2" type="ORF">D3H65_14375</name>
</gene>
<accession>A0A3B7MP46</accession>
<sequence>MATTANAYLGFNGKCREAMNFYKGCFGGELTLQTVEGSPMESQCPAAIHHHILHSALTKGELVIMGTDMVHQEHVHGNNISICVNCSSEEEIESFYGAILKGGEVLDRLEERFWGAMFGVVVDKYGIRWMFNYEKKK</sequence>
<dbReference type="Gene3D" id="3.10.180.10">
    <property type="entry name" value="2,3-Dihydroxybiphenyl 1,2-Dioxygenase, domain 1"/>
    <property type="match status" value="1"/>
</dbReference>
<dbReference type="OrthoDB" id="9795306at2"/>
<evidence type="ECO:0000259" key="1">
    <source>
        <dbReference type="Pfam" id="PF06983"/>
    </source>
</evidence>
<dbReference type="EMBL" id="CP032157">
    <property type="protein sequence ID" value="AXY75093.1"/>
    <property type="molecule type" value="Genomic_DNA"/>
</dbReference>